<name>A0A150SFN0_SORCE</name>
<comment type="caution">
    <text evidence="2">The sequence shown here is derived from an EMBL/GenBank/DDBJ whole genome shotgun (WGS) entry which is preliminary data.</text>
</comment>
<organism evidence="2 3">
    <name type="scientific">Sorangium cellulosum</name>
    <name type="common">Polyangium cellulosum</name>
    <dbReference type="NCBI Taxonomy" id="56"/>
    <lineage>
        <taxon>Bacteria</taxon>
        <taxon>Pseudomonadati</taxon>
        <taxon>Myxococcota</taxon>
        <taxon>Polyangia</taxon>
        <taxon>Polyangiales</taxon>
        <taxon>Polyangiaceae</taxon>
        <taxon>Sorangium</taxon>
    </lineage>
</organism>
<evidence type="ECO:0000313" key="2">
    <source>
        <dbReference type="EMBL" id="KYF91282.1"/>
    </source>
</evidence>
<gene>
    <name evidence="2" type="ORF">BE18_35750</name>
</gene>
<sequence>MDATARVLWVSEGPHLAGRFLRFDLSRLLDPAFDPALDTAEPDALPEDPLLTSGDYAAWERAGSPHAGGELGSDAPGPSAADRKRDPGDP</sequence>
<reference evidence="2 3" key="1">
    <citation type="submission" date="2014-02" db="EMBL/GenBank/DDBJ databases">
        <title>The small core and large imbalanced accessory genome model reveals a collaborative survival strategy of Sorangium cellulosum strains in nature.</title>
        <authorList>
            <person name="Han K."/>
            <person name="Peng R."/>
            <person name="Blom J."/>
            <person name="Li Y.-Z."/>
        </authorList>
    </citation>
    <scope>NUCLEOTIDE SEQUENCE [LARGE SCALE GENOMIC DNA]</scope>
    <source>
        <strain evidence="2 3">So0149</strain>
    </source>
</reference>
<accession>A0A150SFN0</accession>
<protein>
    <submittedName>
        <fullName evidence="2">Uncharacterized protein</fullName>
    </submittedName>
</protein>
<evidence type="ECO:0000256" key="1">
    <source>
        <dbReference type="SAM" id="MobiDB-lite"/>
    </source>
</evidence>
<dbReference type="AlphaFoldDB" id="A0A150SFN0"/>
<feature type="compositionally biased region" description="Basic and acidic residues" evidence="1">
    <location>
        <begin position="81"/>
        <end position="90"/>
    </location>
</feature>
<proteinExistence type="predicted"/>
<dbReference type="EMBL" id="JEMC01002050">
    <property type="protein sequence ID" value="KYF91282.1"/>
    <property type="molecule type" value="Genomic_DNA"/>
</dbReference>
<feature type="region of interest" description="Disordered" evidence="1">
    <location>
        <begin position="34"/>
        <end position="90"/>
    </location>
</feature>
<dbReference type="Proteomes" id="UP000075515">
    <property type="component" value="Unassembled WGS sequence"/>
</dbReference>
<evidence type="ECO:0000313" key="3">
    <source>
        <dbReference type="Proteomes" id="UP000075515"/>
    </source>
</evidence>